<accession>A0A3F2S2V1</accession>
<dbReference type="PROSITE" id="PS50084">
    <property type="entry name" value="KH_TYPE_1"/>
    <property type="match status" value="1"/>
</dbReference>
<evidence type="ECO:0000313" key="5">
    <source>
        <dbReference type="Proteomes" id="UP000277300"/>
    </source>
</evidence>
<sequence length="354" mass="39824">MSYRNSSNHTKKLDIPEFVPVGAVIGKGGSYCKSLREAHGVRCSVDGTDRKVTLKGPRSGVSDAENELAKLFKTFAIQSNEPARVFEVVARNGPNQLWAFKEIDGDVSDAQVEEYRYRLEQSGRVAAAASEDESWIQEFREGDTTNVMAYLKEMSFDQPPKIKLAFGKLCFKLRSTRLIGSNWMEKGMVPRSSLSVHVGEKLGKSWDLKYHLVGGEWQLQCAYTRRTVRGTYDAILDNDTSFRVRALTREKLSDNAADDIHRHLAISILGDNFFDTTVSMKGTAPTGMFIKSFDAKSKINVEYGGLHFSIFYLDQRQSDFRLECRLSTKEKEKLSAEDNASQVLVEKVLQVLSC</sequence>
<dbReference type="SUPFAM" id="SSF54791">
    <property type="entry name" value="Eukaryotic type KH-domain (KH-domain type I)"/>
    <property type="match status" value="1"/>
</dbReference>
<dbReference type="GO" id="GO:0003723">
    <property type="term" value="F:RNA binding"/>
    <property type="evidence" value="ECO:0007669"/>
    <property type="project" value="UniProtKB-UniRule"/>
</dbReference>
<comment type="caution">
    <text evidence="4">The sequence shown here is derived from an EMBL/GenBank/DDBJ whole genome shotgun (WGS) entry which is preliminary data.</text>
</comment>
<evidence type="ECO:0000259" key="2">
    <source>
        <dbReference type="SMART" id="SM00322"/>
    </source>
</evidence>
<dbReference type="InterPro" id="IPR036612">
    <property type="entry name" value="KH_dom_type_1_sf"/>
</dbReference>
<dbReference type="SMART" id="SM00322">
    <property type="entry name" value="KH"/>
    <property type="match status" value="1"/>
</dbReference>
<evidence type="ECO:0000256" key="1">
    <source>
        <dbReference type="PROSITE-ProRule" id="PRU00117"/>
    </source>
</evidence>
<keyword evidence="1" id="KW-0694">RNA-binding</keyword>
<organism evidence="4 5">
    <name type="scientific">Phytophthora kernoviae</name>
    <dbReference type="NCBI Taxonomy" id="325452"/>
    <lineage>
        <taxon>Eukaryota</taxon>
        <taxon>Sar</taxon>
        <taxon>Stramenopiles</taxon>
        <taxon>Oomycota</taxon>
        <taxon>Peronosporomycetes</taxon>
        <taxon>Peronosporales</taxon>
        <taxon>Peronosporaceae</taxon>
        <taxon>Phytophthora</taxon>
    </lineage>
</organism>
<dbReference type="Proteomes" id="UP000277300">
    <property type="component" value="Unassembled WGS sequence"/>
</dbReference>
<feature type="domain" description="K Homology" evidence="2">
    <location>
        <begin position="7"/>
        <end position="73"/>
    </location>
</feature>
<dbReference type="OrthoDB" id="90120at2759"/>
<dbReference type="EMBL" id="MBDO02000008">
    <property type="protein sequence ID" value="RLN69037.1"/>
    <property type="molecule type" value="Genomic_DNA"/>
</dbReference>
<name>A0A3F2S2V1_9STRA</name>
<gene>
    <name evidence="3" type="ORF">BBJ29_000018</name>
    <name evidence="4" type="ORF">BBP00_00000637</name>
</gene>
<dbReference type="AlphaFoldDB" id="A0A3F2S2V1"/>
<protein>
    <recommendedName>
        <fullName evidence="2">K Homology domain-containing protein</fullName>
    </recommendedName>
</protein>
<dbReference type="InterPro" id="IPR004087">
    <property type="entry name" value="KH_dom"/>
</dbReference>
<evidence type="ECO:0000313" key="3">
    <source>
        <dbReference type="EMBL" id="RLN66780.1"/>
    </source>
</evidence>
<dbReference type="InterPro" id="IPR004088">
    <property type="entry name" value="KH_dom_type_1"/>
</dbReference>
<reference evidence="5 6" key="1">
    <citation type="submission" date="2018-07" db="EMBL/GenBank/DDBJ databases">
        <title>Genome sequencing of oomycete isolates from Chile give support for New Zealand origin for Phytophthora kernoviae and make available the first Nothophytophthora sp. genome.</title>
        <authorList>
            <person name="Studholme D.J."/>
            <person name="Sanfuentes E."/>
            <person name="Panda P."/>
            <person name="Hill R."/>
            <person name="Sambles C."/>
            <person name="Grant M."/>
            <person name="Williams N.M."/>
            <person name="Mcdougal R.L."/>
        </authorList>
    </citation>
    <scope>NUCLEOTIDE SEQUENCE [LARGE SCALE GENOMIC DNA]</scope>
    <source>
        <strain evidence="4">Chile6</strain>
        <strain evidence="3">Chile7</strain>
    </source>
</reference>
<dbReference type="Pfam" id="PF00013">
    <property type="entry name" value="KH_1"/>
    <property type="match status" value="1"/>
</dbReference>
<evidence type="ECO:0000313" key="6">
    <source>
        <dbReference type="Proteomes" id="UP000284657"/>
    </source>
</evidence>
<evidence type="ECO:0000313" key="4">
    <source>
        <dbReference type="EMBL" id="RLN69037.1"/>
    </source>
</evidence>
<dbReference type="Gene3D" id="3.30.1370.10">
    <property type="entry name" value="K Homology domain, type 1"/>
    <property type="match status" value="1"/>
</dbReference>
<dbReference type="Proteomes" id="UP000284657">
    <property type="component" value="Unassembled WGS sequence"/>
</dbReference>
<proteinExistence type="predicted"/>
<dbReference type="CDD" id="cd00105">
    <property type="entry name" value="KH-I"/>
    <property type="match status" value="1"/>
</dbReference>
<dbReference type="EMBL" id="MBAD02000500">
    <property type="protein sequence ID" value="RLN66780.1"/>
    <property type="molecule type" value="Genomic_DNA"/>
</dbReference>